<feature type="region of interest" description="Disordered" evidence="1">
    <location>
        <begin position="41"/>
        <end position="60"/>
    </location>
</feature>
<proteinExistence type="predicted"/>
<evidence type="ECO:0000256" key="1">
    <source>
        <dbReference type="SAM" id="MobiDB-lite"/>
    </source>
</evidence>
<name>A0A367Q685_9NOSO</name>
<reference evidence="2" key="1">
    <citation type="submission" date="2016-04" db="EMBL/GenBank/DDBJ databases">
        <authorList>
            <person name="Tabuchi Yagui T.R."/>
        </authorList>
    </citation>
    <scope>NUCLEOTIDE SEQUENCE [LARGE SCALE GENOMIC DNA]</scope>
    <source>
        <strain evidence="2">NIES-26</strain>
    </source>
</reference>
<dbReference type="AlphaFoldDB" id="A0A367Q685"/>
<organism evidence="2 3">
    <name type="scientific">Nostoc minutum NIES-26</name>
    <dbReference type="NCBI Taxonomy" id="1844469"/>
    <lineage>
        <taxon>Bacteria</taxon>
        <taxon>Bacillati</taxon>
        <taxon>Cyanobacteriota</taxon>
        <taxon>Cyanophyceae</taxon>
        <taxon>Nostocales</taxon>
        <taxon>Nostocaceae</taxon>
        <taxon>Nostoc</taxon>
    </lineage>
</organism>
<protein>
    <submittedName>
        <fullName evidence="2">Uncharacterized protein</fullName>
    </submittedName>
</protein>
<sequence>MVFDYIQKYPHRTKQILEISYEQLQSLLNCAINRHKEIKTKQSSKKIRINEAGGGRPENDSLSYTIWTGGGASPAPHISASKIKCVPASIKITNLTLGNAACVPGRLPGRPKTLAFSSLSGTSKQVPSMTTSC</sequence>
<keyword evidence="3" id="KW-1185">Reference proteome</keyword>
<dbReference type="Proteomes" id="UP000252107">
    <property type="component" value="Unassembled WGS sequence"/>
</dbReference>
<evidence type="ECO:0000313" key="3">
    <source>
        <dbReference type="Proteomes" id="UP000252107"/>
    </source>
</evidence>
<dbReference type="EMBL" id="LXQD01000339">
    <property type="protein sequence ID" value="RCJ19575.1"/>
    <property type="molecule type" value="Genomic_DNA"/>
</dbReference>
<gene>
    <name evidence="2" type="ORF">A6770_05375</name>
</gene>
<comment type="caution">
    <text evidence="2">The sequence shown here is derived from an EMBL/GenBank/DDBJ whole genome shotgun (WGS) entry which is preliminary data.</text>
</comment>
<evidence type="ECO:0000313" key="2">
    <source>
        <dbReference type="EMBL" id="RCJ19575.1"/>
    </source>
</evidence>
<accession>A0A367Q685</accession>